<dbReference type="Proteomes" id="UP000679749">
    <property type="component" value="Unassembled WGS sequence"/>
</dbReference>
<dbReference type="NCBIfam" id="NF007197">
    <property type="entry name" value="PRK09618.1"/>
    <property type="match status" value="1"/>
</dbReference>
<evidence type="ECO:0000313" key="5">
    <source>
        <dbReference type="Proteomes" id="UP000679749"/>
    </source>
</evidence>
<evidence type="ECO:0000256" key="3">
    <source>
        <dbReference type="SAM" id="MobiDB-lite"/>
    </source>
</evidence>
<evidence type="ECO:0000313" key="4">
    <source>
        <dbReference type="EMBL" id="MBS4213034.1"/>
    </source>
</evidence>
<keyword evidence="2" id="KW-1005">Bacterial flagellum biogenesis</keyword>
<feature type="region of interest" description="Disordered" evidence="3">
    <location>
        <begin position="1"/>
        <end position="20"/>
    </location>
</feature>
<name>A0A942U7T0_9BACI</name>
<keyword evidence="5" id="KW-1185">Reference proteome</keyword>
<dbReference type="AlphaFoldDB" id="A0A942U7T0"/>
<protein>
    <submittedName>
        <fullName evidence="4">Flagellar hook assembly protein FlgD</fullName>
    </submittedName>
</protein>
<gene>
    <name evidence="4" type="primary">flgD</name>
    <name evidence="4" type="ORF">KHA99_11300</name>
</gene>
<dbReference type="RefSeq" id="WP_213117548.1">
    <property type="nucleotide sequence ID" value="NZ_JAGYPF010000002.1"/>
</dbReference>
<comment type="caution">
    <text evidence="4">The sequence shown here is derived from an EMBL/GenBank/DDBJ whole genome shotgun (WGS) entry which is preliminary data.</text>
</comment>
<keyword evidence="4" id="KW-0282">Flagellum</keyword>
<evidence type="ECO:0000256" key="1">
    <source>
        <dbReference type="ARBA" id="ARBA00010577"/>
    </source>
</evidence>
<dbReference type="GO" id="GO:0044781">
    <property type="term" value="P:bacterial-type flagellum organization"/>
    <property type="evidence" value="ECO:0007669"/>
    <property type="project" value="UniProtKB-KW"/>
</dbReference>
<proteinExistence type="inferred from homology"/>
<accession>A0A942U7T0</accession>
<comment type="similarity">
    <text evidence="1">Belongs to the FlgD family.</text>
</comment>
<reference evidence="4" key="1">
    <citation type="submission" date="2021-05" db="EMBL/GenBank/DDBJ databases">
        <title>Novel Bacillus species.</title>
        <authorList>
            <person name="Liu G."/>
        </authorList>
    </citation>
    <scope>NUCLEOTIDE SEQUENCE</scope>
    <source>
        <strain evidence="4">FJAT-49825</strain>
    </source>
</reference>
<dbReference type="InterPro" id="IPR005648">
    <property type="entry name" value="FlgD"/>
</dbReference>
<evidence type="ECO:0000256" key="2">
    <source>
        <dbReference type="ARBA" id="ARBA00022795"/>
    </source>
</evidence>
<dbReference type="Pfam" id="PF03963">
    <property type="entry name" value="FlgD"/>
    <property type="match status" value="1"/>
</dbReference>
<sequence>MTSVNTTTPFSNSLSTKQTNHATNSLGKDAFLKLLTTQLQNQDPTQPMEDREFISQLAQFSTLEQMSNLNQAFAQFANSNTKDISYYSHMIGKEASWLNPEIGQQDSGIVNGVIKKGSQFFYQLNDQEIPVDSIISAKIQN</sequence>
<keyword evidence="4" id="KW-0969">Cilium</keyword>
<dbReference type="EMBL" id="JAGYPF010000002">
    <property type="protein sequence ID" value="MBS4213034.1"/>
    <property type="molecule type" value="Genomic_DNA"/>
</dbReference>
<keyword evidence="4" id="KW-0966">Cell projection</keyword>
<organism evidence="4 5">
    <name type="scientific">Neobacillus rhizophilus</name>
    <dbReference type="NCBI Taxonomy" id="2833579"/>
    <lineage>
        <taxon>Bacteria</taxon>
        <taxon>Bacillati</taxon>
        <taxon>Bacillota</taxon>
        <taxon>Bacilli</taxon>
        <taxon>Bacillales</taxon>
        <taxon>Bacillaceae</taxon>
        <taxon>Neobacillus</taxon>
    </lineage>
</organism>